<feature type="region of interest" description="Disordered" evidence="3">
    <location>
        <begin position="1"/>
        <end position="23"/>
    </location>
</feature>
<dbReference type="EMBL" id="JABELV010000019">
    <property type="protein sequence ID" value="KAG7566842.1"/>
    <property type="molecule type" value="Genomic_DNA"/>
</dbReference>
<sequence length="487" mass="52833">MAVPFPELTQFKTREEQDQEIRVSERPSVYRQLTREKRALAPILDRKSDETDVDHDADHVKGYIPYDGGLNELEKQATIGGKTIVTYPDGGLQAWLVVLGGFLMVFSGFGMIGSYGAFNTYYHNHNLSAYPLSVTAWIGSLQAALVFTLAIIGGSMFDKYGPRPLMIFGTITSVAGYLALSWCTQLWHFFLVQSVLISTGMGAMFVCGVGGVADWFDERKGLATGIVVGGSSLGSIVWPLMIANLPQRVGFGWTVRIIALIQLVALSSATLLIRTRLPRQQGKPLFMPKTFLTHPAYTCMAASCFFFSMGFFFFLVYCGQYALEIGAGDAAPYVLIACNAASLLGRISSGVIADRLGYFNILILELVVTFIIIFAWMAIKSVPALFVAAVFYGLVTGGNIALQGPCVIAVTKDLGCAGTLIGQLYGCQSLALLLGPPISGYILGNNPAKQMGNYKYAIIMNGLLMMLATGFAMGARYFQTRKIIVVV</sequence>
<dbReference type="InterPro" id="IPR011701">
    <property type="entry name" value="MFS"/>
</dbReference>
<dbReference type="PANTHER" id="PTHR11360:SF177">
    <property type="entry name" value="RIBOFLAVIN TRANSPORTER MCH5"/>
    <property type="match status" value="1"/>
</dbReference>
<keyword evidence="4" id="KW-0812">Transmembrane</keyword>
<evidence type="ECO:0000313" key="7">
    <source>
        <dbReference type="Proteomes" id="UP000812966"/>
    </source>
</evidence>
<feature type="transmembrane region" description="Helical" evidence="4">
    <location>
        <begin position="454"/>
        <end position="473"/>
    </location>
</feature>
<comment type="subcellular location">
    <subcellularLocation>
        <location evidence="1">Membrane</location>
        <topology evidence="1">Multi-pass membrane protein</topology>
    </subcellularLocation>
</comment>
<evidence type="ECO:0000256" key="1">
    <source>
        <dbReference type="ARBA" id="ARBA00004141"/>
    </source>
</evidence>
<gene>
    <name evidence="6" type="ORF">FFLO_01343</name>
</gene>
<feature type="transmembrane region" description="Helical" evidence="4">
    <location>
        <begin position="356"/>
        <end position="379"/>
    </location>
</feature>
<reference evidence="6" key="1">
    <citation type="submission" date="2020-04" db="EMBL/GenBank/DDBJ databases">
        <title>Analysis of mating type loci in Filobasidium floriforme.</title>
        <authorList>
            <person name="Nowrousian M."/>
        </authorList>
    </citation>
    <scope>NUCLEOTIDE SEQUENCE</scope>
    <source>
        <strain evidence="6">CBS 6242</strain>
    </source>
</reference>
<dbReference type="Pfam" id="PF07690">
    <property type="entry name" value="MFS_1"/>
    <property type="match status" value="1"/>
</dbReference>
<dbReference type="PANTHER" id="PTHR11360">
    <property type="entry name" value="MONOCARBOXYLATE TRANSPORTER"/>
    <property type="match status" value="1"/>
</dbReference>
<protein>
    <recommendedName>
        <fullName evidence="5">Major facilitator superfamily (MFS) profile domain-containing protein</fullName>
    </recommendedName>
</protein>
<evidence type="ECO:0000259" key="5">
    <source>
        <dbReference type="PROSITE" id="PS50850"/>
    </source>
</evidence>
<feature type="transmembrane region" description="Helical" evidence="4">
    <location>
        <begin position="221"/>
        <end position="241"/>
    </location>
</feature>
<dbReference type="AlphaFoldDB" id="A0A8K0JR94"/>
<feature type="transmembrane region" description="Helical" evidence="4">
    <location>
        <begin position="253"/>
        <end position="273"/>
    </location>
</feature>
<feature type="transmembrane region" description="Helical" evidence="4">
    <location>
        <begin position="130"/>
        <end position="152"/>
    </location>
</feature>
<feature type="transmembrane region" description="Helical" evidence="4">
    <location>
        <begin position="94"/>
        <end position="118"/>
    </location>
</feature>
<dbReference type="InterPro" id="IPR050327">
    <property type="entry name" value="Proton-linked_MCT"/>
</dbReference>
<dbReference type="InterPro" id="IPR020846">
    <property type="entry name" value="MFS_dom"/>
</dbReference>
<dbReference type="GO" id="GO:0016020">
    <property type="term" value="C:membrane"/>
    <property type="evidence" value="ECO:0007669"/>
    <property type="project" value="UniProtKB-SubCell"/>
</dbReference>
<dbReference type="InterPro" id="IPR036259">
    <property type="entry name" value="MFS_trans_sf"/>
</dbReference>
<name>A0A8K0JR94_9TREE</name>
<evidence type="ECO:0000256" key="2">
    <source>
        <dbReference type="ARBA" id="ARBA00006727"/>
    </source>
</evidence>
<keyword evidence="7" id="KW-1185">Reference proteome</keyword>
<feature type="transmembrane region" description="Helical" evidence="4">
    <location>
        <begin position="414"/>
        <end position="434"/>
    </location>
</feature>
<dbReference type="Proteomes" id="UP000812966">
    <property type="component" value="Unassembled WGS sequence"/>
</dbReference>
<organism evidence="6 7">
    <name type="scientific">Filobasidium floriforme</name>
    <dbReference type="NCBI Taxonomy" id="5210"/>
    <lineage>
        <taxon>Eukaryota</taxon>
        <taxon>Fungi</taxon>
        <taxon>Dikarya</taxon>
        <taxon>Basidiomycota</taxon>
        <taxon>Agaricomycotina</taxon>
        <taxon>Tremellomycetes</taxon>
        <taxon>Filobasidiales</taxon>
        <taxon>Filobasidiaceae</taxon>
        <taxon>Filobasidium</taxon>
    </lineage>
</organism>
<accession>A0A8K0JR94</accession>
<keyword evidence="4" id="KW-0472">Membrane</keyword>
<dbReference type="Gene3D" id="1.20.1250.20">
    <property type="entry name" value="MFS general substrate transporter like domains"/>
    <property type="match status" value="1"/>
</dbReference>
<dbReference type="SUPFAM" id="SSF103473">
    <property type="entry name" value="MFS general substrate transporter"/>
    <property type="match status" value="1"/>
</dbReference>
<feature type="transmembrane region" description="Helical" evidence="4">
    <location>
        <begin position="294"/>
        <end position="315"/>
    </location>
</feature>
<comment type="caution">
    <text evidence="6">The sequence shown here is derived from an EMBL/GenBank/DDBJ whole genome shotgun (WGS) entry which is preliminary data.</text>
</comment>
<feature type="compositionally biased region" description="Basic and acidic residues" evidence="3">
    <location>
        <begin position="12"/>
        <end position="23"/>
    </location>
</feature>
<dbReference type="PROSITE" id="PS50850">
    <property type="entry name" value="MFS"/>
    <property type="match status" value="1"/>
</dbReference>
<evidence type="ECO:0000256" key="4">
    <source>
        <dbReference type="SAM" id="Phobius"/>
    </source>
</evidence>
<feature type="transmembrane region" description="Helical" evidence="4">
    <location>
        <begin position="186"/>
        <end position="209"/>
    </location>
</feature>
<evidence type="ECO:0000313" key="6">
    <source>
        <dbReference type="EMBL" id="KAG7566842.1"/>
    </source>
</evidence>
<feature type="domain" description="Major facilitator superfamily (MFS) profile" evidence="5">
    <location>
        <begin position="93"/>
        <end position="487"/>
    </location>
</feature>
<feature type="transmembrane region" description="Helical" evidence="4">
    <location>
        <begin position="385"/>
        <end position="402"/>
    </location>
</feature>
<feature type="transmembrane region" description="Helical" evidence="4">
    <location>
        <begin position="164"/>
        <end position="180"/>
    </location>
</feature>
<evidence type="ECO:0000256" key="3">
    <source>
        <dbReference type="SAM" id="MobiDB-lite"/>
    </source>
</evidence>
<proteinExistence type="inferred from homology"/>
<comment type="similarity">
    <text evidence="2">Belongs to the major facilitator superfamily. Monocarboxylate porter (TC 2.A.1.13) family.</text>
</comment>
<dbReference type="GO" id="GO:0022857">
    <property type="term" value="F:transmembrane transporter activity"/>
    <property type="evidence" value="ECO:0007669"/>
    <property type="project" value="InterPro"/>
</dbReference>
<keyword evidence="4" id="KW-1133">Transmembrane helix</keyword>